<dbReference type="PROSITE" id="PS00198">
    <property type="entry name" value="4FE4S_FER_1"/>
    <property type="match status" value="1"/>
</dbReference>
<dbReference type="GO" id="GO:0005886">
    <property type="term" value="C:plasma membrane"/>
    <property type="evidence" value="ECO:0007669"/>
    <property type="project" value="TreeGrafter"/>
</dbReference>
<protein>
    <submittedName>
        <fullName evidence="7">Aldehyde dehydrogenase, iron-sulfur subunit</fullName>
    </submittedName>
</protein>
<dbReference type="Proteomes" id="UP000214880">
    <property type="component" value="Unassembled WGS sequence"/>
</dbReference>
<evidence type="ECO:0000256" key="1">
    <source>
        <dbReference type="ARBA" id="ARBA00022485"/>
    </source>
</evidence>
<sequence>MNQKQLRSREAQCVQENPPGCTAGCPVHVDVRGMLAAVRKQDYTAGFALFHRMVPFPGIISRVCDQPCRRYCKRGELDEAISIRALEQICVDYNQTITKAPSLPVKKPQVAVVGAGLSGLTAAVELARKGYEAVVFEAAGQPGGRLRTIPENRLPRQVLDRDFELLASYAVKLQLHHPVGNRPDASRSLDSLRQEFAAVYLGIGAENSALQELGLELDNAGAVAVDAQTLATSQAGVFAGGSSRQRPSAWSPIASIADGKSAAISIDRLLQNASLTASREPAGSCRTRLYSNIDGIAPQALTPMASPALGYNREEALQEAGRCLACECRECVKKCEFLAHYRSYPKRYVREVYNNLSIVMGIHHANKMINSCSLCGLCAHICPEHLAMGEVFLEARQTMVAKGKMPPSAHDFALRDMQFSNSRQFSLCRHQPGHLSSKAVFYPGCQLAASSPEAVTALYRFLCDKLAGGVGLMLGCCGAPAGWAGQTALFRETMKTVEDNWRKLGSPAILTACPTCFSMFRHNLPDIPLETVWTLLDRTGLPPAAQPASQPSRLAVHDSCTTRYEAGLQAGVRSIAGKLGYEIEELPDNREHTVCCGYGGLMSCANQEVARKVIDRRITESPSDYLVYCAMCRDNFAGRGKRVHHLLDLILGRSHDRASRPGPGYSDRQENRAKLKISLCREVWGERVEAPKAEFQVIIPEKVKQVLDDRRILAGDVQAVIAYAERTGNKLRDNDREHYIAYLQPASVTYWVEYSPCTGGFTVHNAYCHRLEING</sequence>
<dbReference type="InterPro" id="IPR004017">
    <property type="entry name" value="Cys_rich_dom"/>
</dbReference>
<dbReference type="InterPro" id="IPR036188">
    <property type="entry name" value="FAD/NAD-bd_sf"/>
</dbReference>
<dbReference type="InterPro" id="IPR028261">
    <property type="entry name" value="DPD_II"/>
</dbReference>
<dbReference type="GO" id="GO:0016491">
    <property type="term" value="F:oxidoreductase activity"/>
    <property type="evidence" value="ECO:0007669"/>
    <property type="project" value="UniProtKB-KW"/>
</dbReference>
<keyword evidence="3" id="KW-0560">Oxidoreductase</keyword>
<dbReference type="SUPFAM" id="SSF46548">
    <property type="entry name" value="alpha-helical ferredoxin"/>
    <property type="match status" value="1"/>
</dbReference>
<evidence type="ECO:0000259" key="6">
    <source>
        <dbReference type="PROSITE" id="PS51379"/>
    </source>
</evidence>
<proteinExistence type="predicted"/>
<reference evidence="7 8" key="1">
    <citation type="submission" date="2016-10" db="EMBL/GenBank/DDBJ databases">
        <authorList>
            <person name="de Groot N.N."/>
        </authorList>
    </citation>
    <scope>NUCLEOTIDE SEQUENCE [LARGE SCALE GENOMIC DNA]</scope>
    <source>
        <strain evidence="7 8">DSM 1736</strain>
    </source>
</reference>
<dbReference type="PANTHER" id="PTHR43255">
    <property type="entry name" value="IRON-SULFUR-BINDING OXIDOREDUCTASE FADF-RELATED-RELATED"/>
    <property type="match status" value="1"/>
</dbReference>
<gene>
    <name evidence="7" type="ORF">SAMN04488502_10956</name>
</gene>
<dbReference type="Gene3D" id="3.50.50.60">
    <property type="entry name" value="FAD/NAD(P)-binding domain"/>
    <property type="match status" value="1"/>
</dbReference>
<dbReference type="STRING" id="146817.SAMN04488502_10956"/>
<organism evidence="7 8">
    <name type="scientific">Dendrosporobacter quercicolus</name>
    <dbReference type="NCBI Taxonomy" id="146817"/>
    <lineage>
        <taxon>Bacteria</taxon>
        <taxon>Bacillati</taxon>
        <taxon>Bacillota</taxon>
        <taxon>Negativicutes</taxon>
        <taxon>Selenomonadales</taxon>
        <taxon>Sporomusaceae</taxon>
        <taxon>Dendrosporobacter</taxon>
    </lineage>
</organism>
<dbReference type="PROSITE" id="PS51379">
    <property type="entry name" value="4FE4S_FER_2"/>
    <property type="match status" value="1"/>
</dbReference>
<dbReference type="NCBIfam" id="NF045663">
    <property type="entry name" value="diclust_near_Sec"/>
    <property type="match status" value="1"/>
</dbReference>
<evidence type="ECO:0000256" key="2">
    <source>
        <dbReference type="ARBA" id="ARBA00022723"/>
    </source>
</evidence>
<dbReference type="InterPro" id="IPR017896">
    <property type="entry name" value="4Fe4S_Fe-S-bd"/>
</dbReference>
<dbReference type="Gene3D" id="1.10.1060.10">
    <property type="entry name" value="Alpha-helical ferredoxin"/>
    <property type="match status" value="2"/>
</dbReference>
<evidence type="ECO:0000313" key="8">
    <source>
        <dbReference type="Proteomes" id="UP000214880"/>
    </source>
</evidence>
<dbReference type="InterPro" id="IPR051460">
    <property type="entry name" value="HdrC_iron-sulfur_subunit"/>
</dbReference>
<evidence type="ECO:0000256" key="4">
    <source>
        <dbReference type="ARBA" id="ARBA00023004"/>
    </source>
</evidence>
<dbReference type="InterPro" id="IPR017900">
    <property type="entry name" value="4Fe4S_Fe_S_CS"/>
</dbReference>
<dbReference type="PANTHER" id="PTHR43255:SF1">
    <property type="entry name" value="IRON-SULFUR-BINDING OXIDOREDUCTASE FADF-RELATED"/>
    <property type="match status" value="1"/>
</dbReference>
<keyword evidence="4" id="KW-0408">Iron</keyword>
<dbReference type="OrthoDB" id="5241828at2"/>
<keyword evidence="5" id="KW-0411">Iron-sulfur</keyword>
<dbReference type="GO" id="GO:0051539">
    <property type="term" value="F:4 iron, 4 sulfur cluster binding"/>
    <property type="evidence" value="ECO:0007669"/>
    <property type="project" value="UniProtKB-KW"/>
</dbReference>
<evidence type="ECO:0000256" key="3">
    <source>
        <dbReference type="ARBA" id="ARBA00023002"/>
    </source>
</evidence>
<dbReference type="Pfam" id="PF02754">
    <property type="entry name" value="CCG"/>
    <property type="match status" value="2"/>
</dbReference>
<dbReference type="SUPFAM" id="SSF51971">
    <property type="entry name" value="Nucleotide-binding domain"/>
    <property type="match status" value="1"/>
</dbReference>
<keyword evidence="2" id="KW-0479">Metal-binding</keyword>
<feature type="domain" description="4Fe-4S ferredoxin-type" evidence="6">
    <location>
        <begin position="361"/>
        <end position="391"/>
    </location>
</feature>
<dbReference type="GO" id="GO:0046872">
    <property type="term" value="F:metal ion binding"/>
    <property type="evidence" value="ECO:0007669"/>
    <property type="project" value="UniProtKB-KW"/>
</dbReference>
<name>A0A1G9XDF3_9FIRM</name>
<evidence type="ECO:0000313" key="7">
    <source>
        <dbReference type="EMBL" id="SDM94496.1"/>
    </source>
</evidence>
<keyword evidence="1" id="KW-0004">4Fe-4S</keyword>
<dbReference type="Pfam" id="PF14691">
    <property type="entry name" value="Fer4_20"/>
    <property type="match status" value="1"/>
</dbReference>
<dbReference type="RefSeq" id="WP_092074425.1">
    <property type="nucleotide sequence ID" value="NZ_FNHB01000009.1"/>
</dbReference>
<dbReference type="EMBL" id="FNHB01000009">
    <property type="protein sequence ID" value="SDM94496.1"/>
    <property type="molecule type" value="Genomic_DNA"/>
</dbReference>
<accession>A0A1G9XDF3</accession>
<dbReference type="Pfam" id="PF13450">
    <property type="entry name" value="NAD_binding_8"/>
    <property type="match status" value="1"/>
</dbReference>
<evidence type="ECO:0000256" key="5">
    <source>
        <dbReference type="ARBA" id="ARBA00023014"/>
    </source>
</evidence>
<dbReference type="AlphaFoldDB" id="A0A1G9XDF3"/>
<dbReference type="Pfam" id="PF13534">
    <property type="entry name" value="Fer4_17"/>
    <property type="match status" value="1"/>
</dbReference>
<keyword evidence="8" id="KW-1185">Reference proteome</keyword>
<dbReference type="InterPro" id="IPR009051">
    <property type="entry name" value="Helical_ferredxn"/>
</dbReference>